<proteinExistence type="predicted"/>
<accession>A0A4Q4J5S0</accession>
<protein>
    <submittedName>
        <fullName evidence="2">Phosphotransferase family protein</fullName>
    </submittedName>
</protein>
<sequence length="330" mass="36043">MSDAFENALHAVVERCWNGRIGTLRRLTAGASYETWALDVVAGGATEEFILRRAPGGALREGATTTPEQEAALIQLADDAGAPVPAVRYVLQPSDGLGRGFFMERLKGETLARRILRDEQFAGARARLAGESASALAAIHRIEAGGVGVRSSTPASEIALLWESHCSLDQPRPVFEAAFRWLREHVPDPVAPRLVHGDFRLGNLLVDPQGLRGILDWELAHLGDPHEDIAWISVNSWRFGNIDLPVGGFAEREDFYLAYEAAAGVAIDRQRVKFWEVLGSLRWGLMCAGMVEWIRSGEDASVERTMIARRASEAEIDILGLIMAETAHAG</sequence>
<evidence type="ECO:0000313" key="2">
    <source>
        <dbReference type="EMBL" id="RYM01562.1"/>
    </source>
</evidence>
<dbReference type="Proteomes" id="UP000292734">
    <property type="component" value="Unassembled WGS sequence"/>
</dbReference>
<dbReference type="PANTHER" id="PTHR21310">
    <property type="entry name" value="AMINOGLYCOSIDE PHOSPHOTRANSFERASE-RELATED-RELATED"/>
    <property type="match status" value="1"/>
</dbReference>
<dbReference type="CDD" id="cd05154">
    <property type="entry name" value="ACAD10_11_N-like"/>
    <property type="match status" value="1"/>
</dbReference>
<dbReference type="GO" id="GO:0016740">
    <property type="term" value="F:transferase activity"/>
    <property type="evidence" value="ECO:0007669"/>
    <property type="project" value="UniProtKB-KW"/>
</dbReference>
<dbReference type="Gene3D" id="3.30.200.20">
    <property type="entry name" value="Phosphorylase Kinase, domain 1"/>
    <property type="match status" value="1"/>
</dbReference>
<evidence type="ECO:0000313" key="3">
    <source>
        <dbReference type="Proteomes" id="UP000292734"/>
    </source>
</evidence>
<dbReference type="InterPro" id="IPR051678">
    <property type="entry name" value="AGP_Transferase"/>
</dbReference>
<dbReference type="Gene3D" id="3.90.1200.10">
    <property type="match status" value="1"/>
</dbReference>
<dbReference type="PANTHER" id="PTHR21310:SF57">
    <property type="entry name" value="BLR2944 PROTEIN"/>
    <property type="match status" value="1"/>
</dbReference>
<dbReference type="InterPro" id="IPR002575">
    <property type="entry name" value="Aminoglycoside_PTrfase"/>
</dbReference>
<evidence type="ECO:0000259" key="1">
    <source>
        <dbReference type="Pfam" id="PF01636"/>
    </source>
</evidence>
<comment type="caution">
    <text evidence="2">The sequence shown here is derived from an EMBL/GenBank/DDBJ whole genome shotgun (WGS) entry which is preliminary data.</text>
</comment>
<name>A0A4Q4J5S0_9SPHN</name>
<organism evidence="2 3">
    <name type="scientific">Sphingobium indicum</name>
    <dbReference type="NCBI Taxonomy" id="332055"/>
    <lineage>
        <taxon>Bacteria</taxon>
        <taxon>Pseudomonadati</taxon>
        <taxon>Pseudomonadota</taxon>
        <taxon>Alphaproteobacteria</taxon>
        <taxon>Sphingomonadales</taxon>
        <taxon>Sphingomonadaceae</taxon>
        <taxon>Sphingobium</taxon>
    </lineage>
</organism>
<dbReference type="InterPro" id="IPR041726">
    <property type="entry name" value="ACAD10_11_N"/>
</dbReference>
<reference evidence="2 3" key="1">
    <citation type="submission" date="2019-02" db="EMBL/GenBank/DDBJ databases">
        <authorList>
            <person name="Feng G."/>
        </authorList>
    </citation>
    <scope>NUCLEOTIDE SEQUENCE [LARGE SCALE GENOMIC DNA]</scope>
    <source>
        <strain evidence="2 3">DSM 26779</strain>
    </source>
</reference>
<dbReference type="InterPro" id="IPR011009">
    <property type="entry name" value="Kinase-like_dom_sf"/>
</dbReference>
<dbReference type="AlphaFoldDB" id="A0A4Q4J5S0"/>
<gene>
    <name evidence="2" type="ORF">EWH08_12860</name>
</gene>
<dbReference type="SUPFAM" id="SSF56112">
    <property type="entry name" value="Protein kinase-like (PK-like)"/>
    <property type="match status" value="1"/>
</dbReference>
<keyword evidence="2" id="KW-0808">Transferase</keyword>
<feature type="domain" description="Aminoglycoside phosphotransferase" evidence="1">
    <location>
        <begin position="23"/>
        <end position="269"/>
    </location>
</feature>
<dbReference type="Pfam" id="PF01636">
    <property type="entry name" value="APH"/>
    <property type="match status" value="1"/>
</dbReference>
<dbReference type="RefSeq" id="WP_129965517.1">
    <property type="nucleotide sequence ID" value="NZ_JACBZE010000005.1"/>
</dbReference>
<dbReference type="EMBL" id="SEOM01000004">
    <property type="protein sequence ID" value="RYM01562.1"/>
    <property type="molecule type" value="Genomic_DNA"/>
</dbReference>